<evidence type="ECO:0000313" key="1">
    <source>
        <dbReference type="EMBL" id="KAH3748624.1"/>
    </source>
</evidence>
<sequence>MVEYFSDLYTYPRPKHCNLLQNDPRPESDNESLSIPMADVEMSVRSLKTGKYPGVDTSVDHAQRRGNGCCNDGPITKDLGGEEVAQGMDLVTGNKPCQGNRKLCEITAPSASLVISKSCYASSLID</sequence>
<gene>
    <name evidence="1" type="ORF">DPMN_183070</name>
</gene>
<reference evidence="1" key="1">
    <citation type="journal article" date="2019" name="bioRxiv">
        <title>The Genome of the Zebra Mussel, Dreissena polymorpha: A Resource for Invasive Species Research.</title>
        <authorList>
            <person name="McCartney M.A."/>
            <person name="Auch B."/>
            <person name="Kono T."/>
            <person name="Mallez S."/>
            <person name="Zhang Y."/>
            <person name="Obille A."/>
            <person name="Becker A."/>
            <person name="Abrahante J.E."/>
            <person name="Garbe J."/>
            <person name="Badalamenti J.P."/>
            <person name="Herman A."/>
            <person name="Mangelson H."/>
            <person name="Liachko I."/>
            <person name="Sullivan S."/>
            <person name="Sone E.D."/>
            <person name="Koren S."/>
            <person name="Silverstein K.A.T."/>
            <person name="Beckman K.B."/>
            <person name="Gohl D.M."/>
        </authorList>
    </citation>
    <scope>NUCLEOTIDE SEQUENCE</scope>
    <source>
        <strain evidence="1">Duluth1</strain>
        <tissue evidence="1">Whole animal</tissue>
    </source>
</reference>
<dbReference type="Proteomes" id="UP000828390">
    <property type="component" value="Unassembled WGS sequence"/>
</dbReference>
<dbReference type="AlphaFoldDB" id="A0A9D4DJB8"/>
<accession>A0A9D4DJB8</accession>
<proteinExistence type="predicted"/>
<comment type="caution">
    <text evidence="1">The sequence shown here is derived from an EMBL/GenBank/DDBJ whole genome shotgun (WGS) entry which is preliminary data.</text>
</comment>
<name>A0A9D4DJB8_DREPO</name>
<keyword evidence="2" id="KW-1185">Reference proteome</keyword>
<dbReference type="EMBL" id="JAIWYP010000010">
    <property type="protein sequence ID" value="KAH3748624.1"/>
    <property type="molecule type" value="Genomic_DNA"/>
</dbReference>
<evidence type="ECO:0000313" key="2">
    <source>
        <dbReference type="Proteomes" id="UP000828390"/>
    </source>
</evidence>
<organism evidence="1 2">
    <name type="scientific">Dreissena polymorpha</name>
    <name type="common">Zebra mussel</name>
    <name type="synonym">Mytilus polymorpha</name>
    <dbReference type="NCBI Taxonomy" id="45954"/>
    <lineage>
        <taxon>Eukaryota</taxon>
        <taxon>Metazoa</taxon>
        <taxon>Spiralia</taxon>
        <taxon>Lophotrochozoa</taxon>
        <taxon>Mollusca</taxon>
        <taxon>Bivalvia</taxon>
        <taxon>Autobranchia</taxon>
        <taxon>Heteroconchia</taxon>
        <taxon>Euheterodonta</taxon>
        <taxon>Imparidentia</taxon>
        <taxon>Neoheterodontei</taxon>
        <taxon>Myida</taxon>
        <taxon>Dreissenoidea</taxon>
        <taxon>Dreissenidae</taxon>
        <taxon>Dreissena</taxon>
    </lineage>
</organism>
<protein>
    <submittedName>
        <fullName evidence="1">Uncharacterized protein</fullName>
    </submittedName>
</protein>
<reference evidence="1" key="2">
    <citation type="submission" date="2020-11" db="EMBL/GenBank/DDBJ databases">
        <authorList>
            <person name="McCartney M.A."/>
            <person name="Auch B."/>
            <person name="Kono T."/>
            <person name="Mallez S."/>
            <person name="Becker A."/>
            <person name="Gohl D.M."/>
            <person name="Silverstein K.A.T."/>
            <person name="Koren S."/>
            <person name="Bechman K.B."/>
            <person name="Herman A."/>
            <person name="Abrahante J.E."/>
            <person name="Garbe J."/>
        </authorList>
    </citation>
    <scope>NUCLEOTIDE SEQUENCE</scope>
    <source>
        <strain evidence="1">Duluth1</strain>
        <tissue evidence="1">Whole animal</tissue>
    </source>
</reference>